<protein>
    <submittedName>
        <fullName evidence="2">Uncharacterized protein</fullName>
    </submittedName>
</protein>
<evidence type="ECO:0000256" key="1">
    <source>
        <dbReference type="SAM" id="MobiDB-lite"/>
    </source>
</evidence>
<name>A0ABD1WHV7_9LAMI</name>
<comment type="caution">
    <text evidence="2">The sequence shown here is derived from an EMBL/GenBank/DDBJ whole genome shotgun (WGS) entry which is preliminary data.</text>
</comment>
<organism evidence="2 3">
    <name type="scientific">Forsythia ovata</name>
    <dbReference type="NCBI Taxonomy" id="205694"/>
    <lineage>
        <taxon>Eukaryota</taxon>
        <taxon>Viridiplantae</taxon>
        <taxon>Streptophyta</taxon>
        <taxon>Embryophyta</taxon>
        <taxon>Tracheophyta</taxon>
        <taxon>Spermatophyta</taxon>
        <taxon>Magnoliopsida</taxon>
        <taxon>eudicotyledons</taxon>
        <taxon>Gunneridae</taxon>
        <taxon>Pentapetalae</taxon>
        <taxon>asterids</taxon>
        <taxon>lamiids</taxon>
        <taxon>Lamiales</taxon>
        <taxon>Oleaceae</taxon>
        <taxon>Forsythieae</taxon>
        <taxon>Forsythia</taxon>
    </lineage>
</organism>
<feature type="compositionally biased region" description="Basic and acidic residues" evidence="1">
    <location>
        <begin position="97"/>
        <end position="113"/>
    </location>
</feature>
<feature type="region of interest" description="Disordered" evidence="1">
    <location>
        <begin position="92"/>
        <end position="130"/>
    </location>
</feature>
<evidence type="ECO:0000313" key="2">
    <source>
        <dbReference type="EMBL" id="KAL2549187.1"/>
    </source>
</evidence>
<reference evidence="3" key="1">
    <citation type="submission" date="2024-07" db="EMBL/GenBank/DDBJ databases">
        <title>Two chromosome-level genome assemblies of Korean endemic species Abeliophyllum distichum and Forsythia ovata (Oleaceae).</title>
        <authorList>
            <person name="Jang H."/>
        </authorList>
    </citation>
    <scope>NUCLEOTIDE SEQUENCE [LARGE SCALE GENOMIC DNA]</scope>
</reference>
<accession>A0ABD1WHV7</accession>
<proteinExistence type="predicted"/>
<dbReference type="Proteomes" id="UP001604277">
    <property type="component" value="Unassembled WGS sequence"/>
</dbReference>
<dbReference type="AlphaFoldDB" id="A0ABD1WHV7"/>
<gene>
    <name evidence="2" type="ORF">Fot_10717</name>
</gene>
<dbReference type="EMBL" id="JBFOLJ010000003">
    <property type="protein sequence ID" value="KAL2549187.1"/>
    <property type="molecule type" value="Genomic_DNA"/>
</dbReference>
<keyword evidence="3" id="KW-1185">Reference proteome</keyword>
<evidence type="ECO:0000313" key="3">
    <source>
        <dbReference type="Proteomes" id="UP001604277"/>
    </source>
</evidence>
<sequence length="130" mass="14720">MGYFTACFGTWKHKKTLKAYGETPLKNQSLSPSHEIQEAVKLLTAKSLKEEEIVKPIAESVGTKKEQLNSSSREKITFDDWNKNGLTNVVESNLVKNKNEKVERDRDREKGEDDGLDSTMSTLMSYPPKP</sequence>